<keyword evidence="8 11" id="KW-0975">Bacterial flagellum</keyword>
<dbReference type="InterPro" id="IPR028976">
    <property type="entry name" value="CheC-like_sf"/>
</dbReference>
<dbReference type="EMBL" id="CP015243">
    <property type="protein sequence ID" value="ANF58362.1"/>
    <property type="molecule type" value="Genomic_DNA"/>
</dbReference>
<dbReference type="PIRSF" id="PIRSF002888">
    <property type="entry name" value="FliM"/>
    <property type="match status" value="1"/>
</dbReference>
<feature type="region of interest" description="Disordered" evidence="12">
    <location>
        <begin position="330"/>
        <end position="355"/>
    </location>
</feature>
<evidence type="ECO:0000256" key="12">
    <source>
        <dbReference type="SAM" id="MobiDB-lite"/>
    </source>
</evidence>
<dbReference type="SUPFAM" id="SSF101801">
    <property type="entry name" value="Surface presentation of antigens (SPOA)"/>
    <property type="match status" value="1"/>
</dbReference>
<sequence>MANDQLSQEEIDALLNAGDDDGDERPKEQFHNGKRILPFDPASAKRSIRISRLPGLELINERFARRFRNSLFDLIRRGSDITVMSQRLEKHVDFARNLPVPANLNVISLSPLHGQALVVFPPEFVLLVVDSLFGGDGRFALKTEGRDFTRTEQRIISRLLGIALQCYGEAWEEIYVVAPLHQRSETQAKFASIVNMPSELVVHTTFRLEVGAFGSDFHICMPYSMIEPIRELLSGPMQRGAPEQERVRIERLSREVENSSVDLVAEFTKLELSLSEVASLECGQILPIDLPQTLTANIDGVAVMECEFGRLNDRKALRVTRLIDHPAPTLDRLARSQAARDGDAKQDRTTTDKEA</sequence>
<dbReference type="RefSeq" id="WP_064123249.1">
    <property type="nucleotide sequence ID" value="NZ_CP015243.1"/>
</dbReference>
<dbReference type="NCBIfam" id="TIGR01397">
    <property type="entry name" value="fliM_switch"/>
    <property type="match status" value="1"/>
</dbReference>
<dbReference type="InterPro" id="IPR001689">
    <property type="entry name" value="Flag_FliM"/>
</dbReference>
<dbReference type="PRINTS" id="PR00955">
    <property type="entry name" value="FLGMOTORFLIM"/>
</dbReference>
<evidence type="ECO:0000256" key="11">
    <source>
        <dbReference type="PIRNR" id="PIRNR002888"/>
    </source>
</evidence>
<dbReference type="GO" id="GO:0003774">
    <property type="term" value="F:cytoskeletal motor activity"/>
    <property type="evidence" value="ECO:0007669"/>
    <property type="project" value="InterPro"/>
</dbReference>
<evidence type="ECO:0000256" key="10">
    <source>
        <dbReference type="NCBIfam" id="TIGR01397"/>
    </source>
</evidence>
<protein>
    <recommendedName>
        <fullName evidence="2 10">Flagellar motor switch protein FliM</fullName>
    </recommendedName>
</protein>
<dbReference type="InterPro" id="IPR036429">
    <property type="entry name" value="SpoA-like_sf"/>
</dbReference>
<dbReference type="KEGG" id="haa:A5892_13510"/>
<dbReference type="SUPFAM" id="SSF103039">
    <property type="entry name" value="CheC-like"/>
    <property type="match status" value="1"/>
</dbReference>
<name>A0A172YH11_9GAMM</name>
<organism evidence="14 15">
    <name type="scientific">Halotalea alkalilenta</name>
    <dbReference type="NCBI Taxonomy" id="376489"/>
    <lineage>
        <taxon>Bacteria</taxon>
        <taxon>Pseudomonadati</taxon>
        <taxon>Pseudomonadota</taxon>
        <taxon>Gammaproteobacteria</taxon>
        <taxon>Oceanospirillales</taxon>
        <taxon>Halomonadaceae</taxon>
        <taxon>Halotalea</taxon>
    </lineage>
</organism>
<keyword evidence="5 11" id="KW-0997">Cell inner membrane</keyword>
<dbReference type="CDD" id="cd17908">
    <property type="entry name" value="FliM"/>
    <property type="match status" value="1"/>
</dbReference>
<feature type="compositionally biased region" description="Basic and acidic residues" evidence="12">
    <location>
        <begin position="332"/>
        <end position="355"/>
    </location>
</feature>
<keyword evidence="7 11" id="KW-0472">Membrane</keyword>
<keyword evidence="15" id="KW-1185">Reference proteome</keyword>
<keyword evidence="4 11" id="KW-0145">Chemotaxis</keyword>
<keyword evidence="14" id="KW-0966">Cell projection</keyword>
<dbReference type="GO" id="GO:0050918">
    <property type="term" value="P:positive chemotaxis"/>
    <property type="evidence" value="ECO:0007669"/>
    <property type="project" value="TreeGrafter"/>
</dbReference>
<comment type="function">
    <text evidence="9 11">FliM is one of three proteins (FliG, FliN, FliM) that forms the rotor-mounted switch complex (C ring), located at the base of the basal body. This complex interacts with the CheY and CheZ chemotaxis proteins, in addition to contacting components of the motor that determine the direction of flagellar rotation.</text>
</comment>
<evidence type="ECO:0000256" key="1">
    <source>
        <dbReference type="ARBA" id="ARBA00011049"/>
    </source>
</evidence>
<dbReference type="GO" id="GO:0005886">
    <property type="term" value="C:plasma membrane"/>
    <property type="evidence" value="ECO:0007669"/>
    <property type="project" value="UniProtKB-SubCell"/>
</dbReference>
<evidence type="ECO:0000256" key="3">
    <source>
        <dbReference type="ARBA" id="ARBA00022475"/>
    </source>
</evidence>
<comment type="similarity">
    <text evidence="1 11">Belongs to the FliM family.</text>
</comment>
<dbReference type="STRING" id="376489.A5892_13510"/>
<dbReference type="PANTHER" id="PTHR30034:SF3">
    <property type="entry name" value="FLAGELLAR MOTOR SWITCH PROTEIN FLIM"/>
    <property type="match status" value="1"/>
</dbReference>
<dbReference type="GO" id="GO:0009425">
    <property type="term" value="C:bacterial-type flagellum basal body"/>
    <property type="evidence" value="ECO:0007669"/>
    <property type="project" value="UniProtKB-SubCell"/>
</dbReference>
<evidence type="ECO:0000256" key="9">
    <source>
        <dbReference type="ARBA" id="ARBA00025044"/>
    </source>
</evidence>
<feature type="compositionally biased region" description="Acidic residues" evidence="12">
    <location>
        <begin position="7"/>
        <end position="23"/>
    </location>
</feature>
<keyword evidence="14" id="KW-0969">Cilium</keyword>
<evidence type="ECO:0000256" key="7">
    <source>
        <dbReference type="ARBA" id="ARBA00023136"/>
    </source>
</evidence>
<proteinExistence type="inferred from homology"/>
<dbReference type="InterPro" id="IPR001543">
    <property type="entry name" value="FliN-like_C"/>
</dbReference>
<feature type="domain" description="Flagellar motor switch protein FliN-like C-terminal" evidence="13">
    <location>
        <begin position="255"/>
        <end position="323"/>
    </location>
</feature>
<keyword evidence="6 11" id="KW-0283">Flagellar rotation</keyword>
<accession>A0A172YH11</accession>
<evidence type="ECO:0000256" key="2">
    <source>
        <dbReference type="ARBA" id="ARBA00021898"/>
    </source>
</evidence>
<evidence type="ECO:0000313" key="15">
    <source>
        <dbReference type="Proteomes" id="UP000077875"/>
    </source>
</evidence>
<comment type="subcellular location">
    <subcellularLocation>
        <location evidence="11">Cell inner membrane</location>
        <topology evidence="11">Peripheral membrane protein</topology>
    </subcellularLocation>
    <subcellularLocation>
        <location evidence="11">Bacterial flagellum basal body</location>
    </subcellularLocation>
</comment>
<keyword evidence="14" id="KW-0282">Flagellum</keyword>
<reference evidence="14 15" key="1">
    <citation type="submission" date="2016-04" db="EMBL/GenBank/DDBJ databases">
        <title>Complete Genome Sequence of Halotalea alkalilenta IHB B 13600.</title>
        <authorList>
            <person name="Swarnkar M.K."/>
            <person name="Sharma A."/>
            <person name="Kaushal K."/>
            <person name="Soni R."/>
            <person name="Rana S."/>
            <person name="Singh A.K."/>
            <person name="Gulati A."/>
        </authorList>
    </citation>
    <scope>NUCLEOTIDE SEQUENCE [LARGE SCALE GENOMIC DNA]</scope>
    <source>
        <strain evidence="14 15">IHB B 13600</strain>
    </source>
</reference>
<keyword evidence="3 11" id="KW-1003">Cell membrane</keyword>
<dbReference type="AlphaFoldDB" id="A0A172YH11"/>
<evidence type="ECO:0000256" key="6">
    <source>
        <dbReference type="ARBA" id="ARBA00022779"/>
    </source>
</evidence>
<dbReference type="Pfam" id="PF02154">
    <property type="entry name" value="FliM"/>
    <property type="match status" value="1"/>
</dbReference>
<evidence type="ECO:0000256" key="4">
    <source>
        <dbReference type="ARBA" id="ARBA00022500"/>
    </source>
</evidence>
<dbReference type="PANTHER" id="PTHR30034">
    <property type="entry name" value="FLAGELLAR MOTOR SWITCH PROTEIN FLIM"/>
    <property type="match status" value="1"/>
</dbReference>
<feature type="region of interest" description="Disordered" evidence="12">
    <location>
        <begin position="1"/>
        <end position="31"/>
    </location>
</feature>
<dbReference type="Pfam" id="PF01052">
    <property type="entry name" value="FliMN_C"/>
    <property type="match status" value="1"/>
</dbReference>
<dbReference type="GO" id="GO:0071978">
    <property type="term" value="P:bacterial-type flagellum-dependent swarming motility"/>
    <property type="evidence" value="ECO:0007669"/>
    <property type="project" value="TreeGrafter"/>
</dbReference>
<evidence type="ECO:0000259" key="13">
    <source>
        <dbReference type="Pfam" id="PF01052"/>
    </source>
</evidence>
<evidence type="ECO:0000256" key="5">
    <source>
        <dbReference type="ARBA" id="ARBA00022519"/>
    </source>
</evidence>
<evidence type="ECO:0000256" key="8">
    <source>
        <dbReference type="ARBA" id="ARBA00023143"/>
    </source>
</evidence>
<gene>
    <name evidence="14" type="primary">fliM</name>
    <name evidence="14" type="ORF">A5892_13510</name>
</gene>
<dbReference type="Gene3D" id="2.30.330.10">
    <property type="entry name" value="SpoA-like"/>
    <property type="match status" value="1"/>
</dbReference>
<evidence type="ECO:0000313" key="14">
    <source>
        <dbReference type="EMBL" id="ANF58362.1"/>
    </source>
</evidence>
<dbReference type="Proteomes" id="UP000077875">
    <property type="component" value="Chromosome"/>
</dbReference>
<dbReference type="Gene3D" id="3.40.1550.10">
    <property type="entry name" value="CheC-like"/>
    <property type="match status" value="1"/>
</dbReference>